<reference evidence="2" key="2">
    <citation type="submission" date="2015-01" db="EMBL/GenBank/DDBJ databases">
        <title>Evolutionary Origins and Diversification of the Mycorrhizal Mutualists.</title>
        <authorList>
            <consortium name="DOE Joint Genome Institute"/>
            <consortium name="Mycorrhizal Genomics Consortium"/>
            <person name="Kohler A."/>
            <person name="Kuo A."/>
            <person name="Nagy L.G."/>
            <person name="Floudas D."/>
            <person name="Copeland A."/>
            <person name="Barry K.W."/>
            <person name="Cichocki N."/>
            <person name="Veneault-Fourrey C."/>
            <person name="LaButti K."/>
            <person name="Lindquist E.A."/>
            <person name="Lipzen A."/>
            <person name="Lundell T."/>
            <person name="Morin E."/>
            <person name="Murat C."/>
            <person name="Riley R."/>
            <person name="Ohm R."/>
            <person name="Sun H."/>
            <person name="Tunlid A."/>
            <person name="Henrissat B."/>
            <person name="Grigoriev I.V."/>
            <person name="Hibbett D.S."/>
            <person name="Martin F."/>
        </authorList>
    </citation>
    <scope>NUCLEOTIDE SEQUENCE [LARGE SCALE GENOMIC DNA]</scope>
    <source>
        <strain evidence="2">LaAM-08-1</strain>
    </source>
</reference>
<keyword evidence="2" id="KW-1185">Reference proteome</keyword>
<protein>
    <submittedName>
        <fullName evidence="1">Uncharacterized protein</fullName>
    </submittedName>
</protein>
<evidence type="ECO:0000313" key="1">
    <source>
        <dbReference type="EMBL" id="KIJ91257.1"/>
    </source>
</evidence>
<organism evidence="1 2">
    <name type="scientific">Laccaria amethystina LaAM-08-1</name>
    <dbReference type="NCBI Taxonomy" id="1095629"/>
    <lineage>
        <taxon>Eukaryota</taxon>
        <taxon>Fungi</taxon>
        <taxon>Dikarya</taxon>
        <taxon>Basidiomycota</taxon>
        <taxon>Agaricomycotina</taxon>
        <taxon>Agaricomycetes</taxon>
        <taxon>Agaricomycetidae</taxon>
        <taxon>Agaricales</taxon>
        <taxon>Agaricineae</taxon>
        <taxon>Hydnangiaceae</taxon>
        <taxon>Laccaria</taxon>
    </lineage>
</organism>
<proteinExistence type="predicted"/>
<dbReference type="Proteomes" id="UP000054477">
    <property type="component" value="Unassembled WGS sequence"/>
</dbReference>
<dbReference type="EMBL" id="KN839032">
    <property type="protein sequence ID" value="KIJ91257.1"/>
    <property type="molecule type" value="Genomic_DNA"/>
</dbReference>
<dbReference type="AlphaFoldDB" id="A0A0C9X3Y3"/>
<gene>
    <name evidence="1" type="ORF">K443DRAFT_492621</name>
</gene>
<evidence type="ECO:0000313" key="2">
    <source>
        <dbReference type="Proteomes" id="UP000054477"/>
    </source>
</evidence>
<dbReference type="HOGENOM" id="CLU_2455095_0_0_1"/>
<sequence length="89" mass="9416">MESAGAEGAYCDGLCSTPGLRIFPASVRIAAKISQEFPGNEGSSQCQVSAPETRTRSRSTCLFFSSKQPFQCDQIIESAASKGTESAFV</sequence>
<accession>A0A0C9X3Y3</accession>
<reference evidence="1 2" key="1">
    <citation type="submission" date="2014-04" db="EMBL/GenBank/DDBJ databases">
        <authorList>
            <consortium name="DOE Joint Genome Institute"/>
            <person name="Kuo A."/>
            <person name="Kohler A."/>
            <person name="Nagy L.G."/>
            <person name="Floudas D."/>
            <person name="Copeland A."/>
            <person name="Barry K.W."/>
            <person name="Cichocki N."/>
            <person name="Veneault-Fourrey C."/>
            <person name="LaButti K."/>
            <person name="Lindquist E.A."/>
            <person name="Lipzen A."/>
            <person name="Lundell T."/>
            <person name="Morin E."/>
            <person name="Murat C."/>
            <person name="Sun H."/>
            <person name="Tunlid A."/>
            <person name="Henrissat B."/>
            <person name="Grigoriev I.V."/>
            <person name="Hibbett D.S."/>
            <person name="Martin F."/>
            <person name="Nordberg H.P."/>
            <person name="Cantor M.N."/>
            <person name="Hua S.X."/>
        </authorList>
    </citation>
    <scope>NUCLEOTIDE SEQUENCE [LARGE SCALE GENOMIC DNA]</scope>
    <source>
        <strain evidence="1 2">LaAM-08-1</strain>
    </source>
</reference>
<name>A0A0C9X3Y3_9AGAR</name>